<evidence type="ECO:0000259" key="10">
    <source>
        <dbReference type="PROSITE" id="PS51779"/>
    </source>
</evidence>
<accession>A0A1H8VQV9</accession>
<keyword evidence="12" id="KW-1185">Reference proteome</keyword>
<dbReference type="Pfam" id="PF03799">
    <property type="entry name" value="FtsQ_DivIB_C"/>
    <property type="match status" value="1"/>
</dbReference>
<protein>
    <submittedName>
        <fullName evidence="11">Cell division protein FtsQ</fullName>
    </submittedName>
</protein>
<feature type="region of interest" description="Disordered" evidence="8">
    <location>
        <begin position="1"/>
        <end position="67"/>
    </location>
</feature>
<dbReference type="InterPro" id="IPR034746">
    <property type="entry name" value="POTRA"/>
</dbReference>
<dbReference type="RefSeq" id="WP_091616790.1">
    <property type="nucleotide sequence ID" value="NZ_FOEF01000004.1"/>
</dbReference>
<dbReference type="InterPro" id="IPR050487">
    <property type="entry name" value="FtsQ_DivIB"/>
</dbReference>
<comment type="subcellular location">
    <subcellularLocation>
        <location evidence="1">Membrane</location>
    </subcellularLocation>
</comment>
<sequence length="293" mass="31225">MSPTREHRRPPESEQGERDRAALARERRGRRSEEERRRTRSSRSPRSAAPVSASGSGSGSAKRVRPTRRAEIRRRWVALLSVVTLVALVYFLFFSSLLGVKNVAVQGAKQVSADQIRATAAVPADKPMLRVDVDGIRDRVAAMSGIATVDVSRSWPSTVEIAVTERAAIAFFDSGPGGDGFHLVDGGGVVFKTVKAKPPGLPELKLPKVSADDPVTRAVTAVLGVIPQAMLKQVTTATAQTPASVEFTLAGGQTVRWGDAGKADRKAEVLAALLTQPGKVYDVSAPELPTISS</sequence>
<dbReference type="PANTHER" id="PTHR37820:SF1">
    <property type="entry name" value="CELL DIVISION PROTEIN FTSQ"/>
    <property type="match status" value="1"/>
</dbReference>
<evidence type="ECO:0000256" key="5">
    <source>
        <dbReference type="ARBA" id="ARBA00022989"/>
    </source>
</evidence>
<feature type="compositionally biased region" description="Basic and acidic residues" evidence="8">
    <location>
        <begin position="9"/>
        <end position="37"/>
    </location>
</feature>
<keyword evidence="5 9" id="KW-1133">Transmembrane helix</keyword>
<dbReference type="Proteomes" id="UP000198582">
    <property type="component" value="Unassembled WGS sequence"/>
</dbReference>
<evidence type="ECO:0000313" key="11">
    <source>
        <dbReference type="EMBL" id="SEP17809.1"/>
    </source>
</evidence>
<gene>
    <name evidence="11" type="ORF">SAMN04489732_104232</name>
</gene>
<organism evidence="11 12">
    <name type="scientific">Amycolatopsis saalfeldensis</name>
    <dbReference type="NCBI Taxonomy" id="394193"/>
    <lineage>
        <taxon>Bacteria</taxon>
        <taxon>Bacillati</taxon>
        <taxon>Actinomycetota</taxon>
        <taxon>Actinomycetes</taxon>
        <taxon>Pseudonocardiales</taxon>
        <taxon>Pseudonocardiaceae</taxon>
        <taxon>Amycolatopsis</taxon>
    </lineage>
</organism>
<dbReference type="GO" id="GO:0051301">
    <property type="term" value="P:cell division"/>
    <property type="evidence" value="ECO:0007669"/>
    <property type="project" value="UniProtKB-KW"/>
</dbReference>
<dbReference type="Gene3D" id="3.10.20.310">
    <property type="entry name" value="membrane protein fhac"/>
    <property type="match status" value="1"/>
</dbReference>
<feature type="transmembrane region" description="Helical" evidence="9">
    <location>
        <begin position="76"/>
        <end position="100"/>
    </location>
</feature>
<evidence type="ECO:0000256" key="3">
    <source>
        <dbReference type="ARBA" id="ARBA00022618"/>
    </source>
</evidence>
<reference evidence="12" key="1">
    <citation type="submission" date="2016-10" db="EMBL/GenBank/DDBJ databases">
        <authorList>
            <person name="Varghese N."/>
            <person name="Submissions S."/>
        </authorList>
    </citation>
    <scope>NUCLEOTIDE SEQUENCE [LARGE SCALE GENOMIC DNA]</scope>
    <source>
        <strain evidence="12">DSM 44993</strain>
    </source>
</reference>
<keyword evidence="2" id="KW-1003">Cell membrane</keyword>
<name>A0A1H8VQV9_9PSEU</name>
<dbReference type="OrthoDB" id="9790760at2"/>
<evidence type="ECO:0000256" key="9">
    <source>
        <dbReference type="SAM" id="Phobius"/>
    </source>
</evidence>
<proteinExistence type="predicted"/>
<keyword evidence="7" id="KW-0131">Cell cycle</keyword>
<dbReference type="InterPro" id="IPR005548">
    <property type="entry name" value="Cell_div_FtsQ/DivIB_C"/>
</dbReference>
<dbReference type="PROSITE" id="PS51779">
    <property type="entry name" value="POTRA"/>
    <property type="match status" value="1"/>
</dbReference>
<dbReference type="InterPro" id="IPR013685">
    <property type="entry name" value="POTRA_FtsQ_type"/>
</dbReference>
<feature type="compositionally biased region" description="Low complexity" evidence="8">
    <location>
        <begin position="44"/>
        <end position="61"/>
    </location>
</feature>
<evidence type="ECO:0000256" key="6">
    <source>
        <dbReference type="ARBA" id="ARBA00023136"/>
    </source>
</evidence>
<dbReference type="GO" id="GO:0005886">
    <property type="term" value="C:plasma membrane"/>
    <property type="evidence" value="ECO:0007669"/>
    <property type="project" value="TreeGrafter"/>
</dbReference>
<keyword evidence="3 11" id="KW-0132">Cell division</keyword>
<evidence type="ECO:0000256" key="2">
    <source>
        <dbReference type="ARBA" id="ARBA00022475"/>
    </source>
</evidence>
<dbReference type="AlphaFoldDB" id="A0A1H8VQV9"/>
<evidence type="ECO:0000256" key="7">
    <source>
        <dbReference type="ARBA" id="ARBA00023306"/>
    </source>
</evidence>
<evidence type="ECO:0000256" key="1">
    <source>
        <dbReference type="ARBA" id="ARBA00004370"/>
    </source>
</evidence>
<keyword evidence="4 9" id="KW-0812">Transmembrane</keyword>
<evidence type="ECO:0000256" key="8">
    <source>
        <dbReference type="SAM" id="MobiDB-lite"/>
    </source>
</evidence>
<dbReference type="PANTHER" id="PTHR37820">
    <property type="entry name" value="CELL DIVISION PROTEIN DIVIB"/>
    <property type="match status" value="1"/>
</dbReference>
<keyword evidence="6 9" id="KW-0472">Membrane</keyword>
<dbReference type="STRING" id="394193.SAMN04489732_104232"/>
<feature type="domain" description="POTRA" evidence="10">
    <location>
        <begin position="98"/>
        <end position="166"/>
    </location>
</feature>
<evidence type="ECO:0000313" key="12">
    <source>
        <dbReference type="Proteomes" id="UP000198582"/>
    </source>
</evidence>
<dbReference type="Pfam" id="PF08478">
    <property type="entry name" value="POTRA_1"/>
    <property type="match status" value="1"/>
</dbReference>
<evidence type="ECO:0000256" key="4">
    <source>
        <dbReference type="ARBA" id="ARBA00022692"/>
    </source>
</evidence>
<dbReference type="EMBL" id="FOEF01000004">
    <property type="protein sequence ID" value="SEP17809.1"/>
    <property type="molecule type" value="Genomic_DNA"/>
</dbReference>